<protein>
    <submittedName>
        <fullName evidence="2">Uncharacterized protein</fullName>
    </submittedName>
</protein>
<organism evidence="2 3">
    <name type="scientific">Lachnellula willkommii</name>
    <dbReference type="NCBI Taxonomy" id="215461"/>
    <lineage>
        <taxon>Eukaryota</taxon>
        <taxon>Fungi</taxon>
        <taxon>Dikarya</taxon>
        <taxon>Ascomycota</taxon>
        <taxon>Pezizomycotina</taxon>
        <taxon>Leotiomycetes</taxon>
        <taxon>Helotiales</taxon>
        <taxon>Lachnaceae</taxon>
        <taxon>Lachnellula</taxon>
    </lineage>
</organism>
<evidence type="ECO:0000313" key="3">
    <source>
        <dbReference type="Proteomes" id="UP000315522"/>
    </source>
</evidence>
<feature type="region of interest" description="Disordered" evidence="1">
    <location>
        <begin position="167"/>
        <end position="189"/>
    </location>
</feature>
<evidence type="ECO:0000256" key="1">
    <source>
        <dbReference type="SAM" id="MobiDB-lite"/>
    </source>
</evidence>
<gene>
    <name evidence="2" type="ORF">LAWI1_G004831</name>
</gene>
<dbReference type="EMBL" id="QGML01001259">
    <property type="protein sequence ID" value="TVY89418.1"/>
    <property type="molecule type" value="Genomic_DNA"/>
</dbReference>
<keyword evidence="3" id="KW-1185">Reference proteome</keyword>
<feature type="compositionally biased region" description="Basic and acidic residues" evidence="1">
    <location>
        <begin position="180"/>
        <end position="189"/>
    </location>
</feature>
<dbReference type="Proteomes" id="UP000315522">
    <property type="component" value="Unassembled WGS sequence"/>
</dbReference>
<sequence>MSTAAPQPPSSIDYAKLNHNLALATVIVCPALILLPPRKLDFYTFTLLSTTFLGGNQLAQDYTGRSFVVQINGAVEQLREESLRKREERQKFRQQVVDWDREALVGKMNANVEGGKSGVLEEVKRKQDEVRKGQWKEERDKREKEAAEEGRGYGDLIMDQVWEVWSGGKKKSDTDEDEKVDEKSNDGKR</sequence>
<evidence type="ECO:0000313" key="2">
    <source>
        <dbReference type="EMBL" id="TVY89418.1"/>
    </source>
</evidence>
<dbReference type="AlphaFoldDB" id="A0A559M906"/>
<accession>A0A559M906</accession>
<proteinExistence type="predicted"/>
<name>A0A559M906_9HELO</name>
<feature type="region of interest" description="Disordered" evidence="1">
    <location>
        <begin position="125"/>
        <end position="152"/>
    </location>
</feature>
<comment type="caution">
    <text evidence="2">The sequence shown here is derived from an EMBL/GenBank/DDBJ whole genome shotgun (WGS) entry which is preliminary data.</text>
</comment>
<reference evidence="2 3" key="1">
    <citation type="submission" date="2018-05" db="EMBL/GenBank/DDBJ databases">
        <title>Genome sequencing and assembly of the regulated plant pathogen Lachnellula willkommii and related sister species for the development of diagnostic species identification markers.</title>
        <authorList>
            <person name="Giroux E."/>
            <person name="Bilodeau G."/>
        </authorList>
    </citation>
    <scope>NUCLEOTIDE SEQUENCE [LARGE SCALE GENOMIC DNA]</scope>
    <source>
        <strain evidence="2 3">CBS 172.35</strain>
    </source>
</reference>